<protein>
    <recommendedName>
        <fullName evidence="3">WD40 repeat domain-containing protein</fullName>
    </recommendedName>
</protein>
<name>A0ABS9X7F6_9GAMM</name>
<evidence type="ECO:0000313" key="2">
    <source>
        <dbReference type="Proteomes" id="UP001139646"/>
    </source>
</evidence>
<evidence type="ECO:0000313" key="1">
    <source>
        <dbReference type="EMBL" id="MCI2286163.1"/>
    </source>
</evidence>
<proteinExistence type="predicted"/>
<accession>A0ABS9X7F6</accession>
<dbReference type="Proteomes" id="UP001139646">
    <property type="component" value="Unassembled WGS sequence"/>
</dbReference>
<dbReference type="SUPFAM" id="SSF50978">
    <property type="entry name" value="WD40 repeat-like"/>
    <property type="match status" value="1"/>
</dbReference>
<dbReference type="RefSeq" id="WP_242289436.1">
    <property type="nucleotide sequence ID" value="NZ_JAKKSL010000007.1"/>
</dbReference>
<dbReference type="EMBL" id="JAKKSL010000007">
    <property type="protein sequence ID" value="MCI2286163.1"/>
    <property type="molecule type" value="Genomic_DNA"/>
</dbReference>
<reference evidence="1" key="1">
    <citation type="submission" date="2022-01" db="EMBL/GenBank/DDBJ databases">
        <title>Colwellia maritima, isolated from seawater.</title>
        <authorList>
            <person name="Kristyanto S."/>
            <person name="Jung J."/>
            <person name="Jeon C.O."/>
        </authorList>
    </citation>
    <scope>NUCLEOTIDE SEQUENCE</scope>
    <source>
        <strain evidence="1">MSW7</strain>
    </source>
</reference>
<evidence type="ECO:0008006" key="3">
    <source>
        <dbReference type="Google" id="ProtNLM"/>
    </source>
</evidence>
<sequence>MTPSAKGVEMLSLINRDMLLTSNDKSSLAIWSISNNLLTLNGTVEYAENLGTANSATLLTGELSLVAIGHEYGHVSIWTIDGEKINFLHSINVRTPANPSNPWNLHNIRGLLPFSDRTVITGSEDGDLTILDVLDRRVIVRKRYNKNAKLGINNLAIKGEHLLLANCSLGSSDQNLWLYKVTKSSIDLIASTNLLSDQSKSQSYNFDVELFEKEGNLQFFASTEEGFLWYGLIKNNALEVISHSRVASGIAAALDINEDSEHIAVVAHAIRLFKLPEIQ</sequence>
<dbReference type="Gene3D" id="2.130.10.10">
    <property type="entry name" value="YVTN repeat-like/Quinoprotein amine dehydrogenase"/>
    <property type="match status" value="1"/>
</dbReference>
<keyword evidence="2" id="KW-1185">Reference proteome</keyword>
<comment type="caution">
    <text evidence="1">The sequence shown here is derived from an EMBL/GenBank/DDBJ whole genome shotgun (WGS) entry which is preliminary data.</text>
</comment>
<dbReference type="InterPro" id="IPR036322">
    <property type="entry name" value="WD40_repeat_dom_sf"/>
</dbReference>
<dbReference type="InterPro" id="IPR015943">
    <property type="entry name" value="WD40/YVTN_repeat-like_dom_sf"/>
</dbReference>
<organism evidence="1 2">
    <name type="scientific">Colwellia maritima</name>
    <dbReference type="NCBI Taxonomy" id="2912588"/>
    <lineage>
        <taxon>Bacteria</taxon>
        <taxon>Pseudomonadati</taxon>
        <taxon>Pseudomonadota</taxon>
        <taxon>Gammaproteobacteria</taxon>
        <taxon>Alteromonadales</taxon>
        <taxon>Colwelliaceae</taxon>
        <taxon>Colwellia</taxon>
    </lineage>
</organism>
<gene>
    <name evidence="1" type="ORF">L3081_25455</name>
</gene>